<organism evidence="1 2">
    <name type="scientific">Rhodovulum strictum</name>
    <dbReference type="NCBI Taxonomy" id="58314"/>
    <lineage>
        <taxon>Bacteria</taxon>
        <taxon>Pseudomonadati</taxon>
        <taxon>Pseudomonadota</taxon>
        <taxon>Alphaproteobacteria</taxon>
        <taxon>Rhodobacterales</taxon>
        <taxon>Paracoccaceae</taxon>
        <taxon>Rhodovulum</taxon>
    </lineage>
</organism>
<dbReference type="EMBL" id="WJPO01000013">
    <property type="protein sequence ID" value="MRH21265.1"/>
    <property type="molecule type" value="Genomic_DNA"/>
</dbReference>
<keyword evidence="2" id="KW-1185">Reference proteome</keyword>
<accession>A0A844BIB9</accession>
<reference evidence="1 2" key="1">
    <citation type="submission" date="2019-11" db="EMBL/GenBank/DDBJ databases">
        <title>Draft Whole-Genome sequence of the marine photosynthetic bacterium Rhodovulum strictum DSM 11289.</title>
        <authorList>
            <person name="Kyndt J.A."/>
            <person name="Meyer T.E."/>
        </authorList>
    </citation>
    <scope>NUCLEOTIDE SEQUENCE [LARGE SCALE GENOMIC DNA]</scope>
    <source>
        <strain evidence="1 2">DSM 11289</strain>
    </source>
</reference>
<comment type="caution">
    <text evidence="1">The sequence shown here is derived from an EMBL/GenBank/DDBJ whole genome shotgun (WGS) entry which is preliminary data.</text>
</comment>
<dbReference type="OrthoDB" id="9785826at2"/>
<evidence type="ECO:0008006" key="3">
    <source>
        <dbReference type="Google" id="ProtNLM"/>
    </source>
</evidence>
<evidence type="ECO:0000313" key="1">
    <source>
        <dbReference type="EMBL" id="MRH21265.1"/>
    </source>
</evidence>
<name>A0A844BIB9_9RHOB</name>
<gene>
    <name evidence="1" type="ORF">GH815_09685</name>
</gene>
<dbReference type="Proteomes" id="UP000466730">
    <property type="component" value="Unassembled WGS sequence"/>
</dbReference>
<evidence type="ECO:0000313" key="2">
    <source>
        <dbReference type="Proteomes" id="UP000466730"/>
    </source>
</evidence>
<proteinExistence type="predicted"/>
<dbReference type="AlphaFoldDB" id="A0A844BIB9"/>
<protein>
    <recommendedName>
        <fullName evidence="3">PD(D/E)XK endonuclease domain-containing protein</fullName>
    </recommendedName>
</protein>
<sequence>MSRRGWNVILTIRNARGADLYAANDDETIVHPIQSKALSKRSDVPLGSSIGSLRSPWWVITMNAHADEPECYVLSLDEVTTLAVENIKEGKSSFWLPFKSFTRPEFKNAWHRLE</sequence>